<evidence type="ECO:0000256" key="1">
    <source>
        <dbReference type="SAM" id="MobiDB-lite"/>
    </source>
</evidence>
<dbReference type="SMART" id="SM00213">
    <property type="entry name" value="UBQ"/>
    <property type="match status" value="1"/>
</dbReference>
<dbReference type="SUPFAM" id="SSF54236">
    <property type="entry name" value="Ubiquitin-like"/>
    <property type="match status" value="1"/>
</dbReference>
<evidence type="ECO:0000259" key="2">
    <source>
        <dbReference type="PROSITE" id="PS50053"/>
    </source>
</evidence>
<feature type="domain" description="Ubiquitin-like" evidence="2">
    <location>
        <begin position="75"/>
        <end position="147"/>
    </location>
</feature>
<evidence type="ECO:0000313" key="4">
    <source>
        <dbReference type="Proteomes" id="UP000789405"/>
    </source>
</evidence>
<gene>
    <name evidence="3" type="ORF">DERYTH_LOCUS138</name>
</gene>
<name>A0A9N8VC30_9GLOM</name>
<comment type="caution">
    <text evidence="3">The sequence shown here is derived from an EMBL/GenBank/DDBJ whole genome shotgun (WGS) entry which is preliminary data.</text>
</comment>
<dbReference type="PRINTS" id="PR00348">
    <property type="entry name" value="UBIQUITIN"/>
</dbReference>
<dbReference type="CDD" id="cd17039">
    <property type="entry name" value="Ubl_ubiquitin_like"/>
    <property type="match status" value="1"/>
</dbReference>
<dbReference type="PANTHER" id="PTHR10677">
    <property type="entry name" value="UBIQUILIN"/>
    <property type="match status" value="1"/>
</dbReference>
<reference evidence="3" key="1">
    <citation type="submission" date="2021-06" db="EMBL/GenBank/DDBJ databases">
        <authorList>
            <person name="Kallberg Y."/>
            <person name="Tangrot J."/>
            <person name="Rosling A."/>
        </authorList>
    </citation>
    <scope>NUCLEOTIDE SEQUENCE</scope>
    <source>
        <strain evidence="3">MA453B</strain>
    </source>
</reference>
<feature type="region of interest" description="Disordered" evidence="1">
    <location>
        <begin position="22"/>
        <end position="71"/>
    </location>
</feature>
<feature type="region of interest" description="Disordered" evidence="1">
    <location>
        <begin position="147"/>
        <end position="174"/>
    </location>
</feature>
<dbReference type="GO" id="GO:0006511">
    <property type="term" value="P:ubiquitin-dependent protein catabolic process"/>
    <property type="evidence" value="ECO:0007669"/>
    <property type="project" value="TreeGrafter"/>
</dbReference>
<dbReference type="Gene3D" id="3.10.20.90">
    <property type="entry name" value="Phosphatidylinositol 3-kinase Catalytic Subunit, Chain A, domain 1"/>
    <property type="match status" value="1"/>
</dbReference>
<sequence length="240" mass="26854">MNLVDETSFVTEFLSTLSTRPVKYPQDFAPPAQTRPRPPVRTTLSHGNRNKSTGKQKPQETPQEFESSQGVGIPIQVHVKSLKGGQTHTVQLSNSETVHNLKERLWPLVLISPVNQRLIFKGKALVDNKTLFEYGINDGTTVHLVQKSGTSSSGPTITDAPTTSSQEAPQNTKEHKLHQLSPEAMEKLKDPQFLLSLRSFLRSQFSDSDDADHVLKDFINIYQEQNGKITIEDLEKLVKD</sequence>
<protein>
    <submittedName>
        <fullName evidence="3">7770_t:CDS:1</fullName>
    </submittedName>
</protein>
<dbReference type="InterPro" id="IPR029071">
    <property type="entry name" value="Ubiquitin-like_domsf"/>
</dbReference>
<dbReference type="InterPro" id="IPR019956">
    <property type="entry name" value="Ubiquitin_dom"/>
</dbReference>
<dbReference type="OrthoDB" id="428577at2759"/>
<dbReference type="GO" id="GO:0031593">
    <property type="term" value="F:polyubiquitin modification-dependent protein binding"/>
    <property type="evidence" value="ECO:0007669"/>
    <property type="project" value="TreeGrafter"/>
</dbReference>
<dbReference type="EMBL" id="CAJVPY010000026">
    <property type="protein sequence ID" value="CAG8445063.1"/>
    <property type="molecule type" value="Genomic_DNA"/>
</dbReference>
<organism evidence="3 4">
    <name type="scientific">Dentiscutata erythropus</name>
    <dbReference type="NCBI Taxonomy" id="1348616"/>
    <lineage>
        <taxon>Eukaryota</taxon>
        <taxon>Fungi</taxon>
        <taxon>Fungi incertae sedis</taxon>
        <taxon>Mucoromycota</taxon>
        <taxon>Glomeromycotina</taxon>
        <taxon>Glomeromycetes</taxon>
        <taxon>Diversisporales</taxon>
        <taxon>Gigasporaceae</taxon>
        <taxon>Dentiscutata</taxon>
    </lineage>
</organism>
<dbReference type="Proteomes" id="UP000789405">
    <property type="component" value="Unassembled WGS sequence"/>
</dbReference>
<keyword evidence="4" id="KW-1185">Reference proteome</keyword>
<dbReference type="PROSITE" id="PS50053">
    <property type="entry name" value="UBIQUITIN_2"/>
    <property type="match status" value="1"/>
</dbReference>
<dbReference type="Pfam" id="PF00240">
    <property type="entry name" value="ubiquitin"/>
    <property type="match status" value="1"/>
</dbReference>
<feature type="compositionally biased region" description="Polar residues" evidence="1">
    <location>
        <begin position="147"/>
        <end position="171"/>
    </location>
</feature>
<feature type="compositionally biased region" description="Polar residues" evidence="1">
    <location>
        <begin position="55"/>
        <end position="70"/>
    </location>
</feature>
<accession>A0A9N8VC30</accession>
<proteinExistence type="predicted"/>
<evidence type="ECO:0000313" key="3">
    <source>
        <dbReference type="EMBL" id="CAG8445063.1"/>
    </source>
</evidence>
<dbReference type="InterPro" id="IPR000626">
    <property type="entry name" value="Ubiquitin-like_dom"/>
</dbReference>
<dbReference type="GO" id="GO:0005829">
    <property type="term" value="C:cytosol"/>
    <property type="evidence" value="ECO:0007669"/>
    <property type="project" value="TreeGrafter"/>
</dbReference>
<dbReference type="InterPro" id="IPR015496">
    <property type="entry name" value="Ubiquilin"/>
</dbReference>
<dbReference type="AlphaFoldDB" id="A0A9N8VC30"/>
<dbReference type="PANTHER" id="PTHR10677:SF3">
    <property type="entry name" value="FI07626P-RELATED"/>
    <property type="match status" value="1"/>
</dbReference>